<feature type="compositionally biased region" description="Polar residues" evidence="1">
    <location>
        <begin position="594"/>
        <end position="608"/>
    </location>
</feature>
<dbReference type="Proteomes" id="UP001163105">
    <property type="component" value="Unassembled WGS sequence"/>
</dbReference>
<feature type="region of interest" description="Disordered" evidence="1">
    <location>
        <begin position="1"/>
        <end position="26"/>
    </location>
</feature>
<organism evidence="2 3">
    <name type="scientific">Purpureocillium lavendulum</name>
    <dbReference type="NCBI Taxonomy" id="1247861"/>
    <lineage>
        <taxon>Eukaryota</taxon>
        <taxon>Fungi</taxon>
        <taxon>Dikarya</taxon>
        <taxon>Ascomycota</taxon>
        <taxon>Pezizomycotina</taxon>
        <taxon>Sordariomycetes</taxon>
        <taxon>Hypocreomycetidae</taxon>
        <taxon>Hypocreales</taxon>
        <taxon>Ophiocordycipitaceae</taxon>
        <taxon>Purpureocillium</taxon>
    </lineage>
</organism>
<gene>
    <name evidence="2" type="ORF">O9K51_06671</name>
</gene>
<evidence type="ECO:0000313" key="2">
    <source>
        <dbReference type="EMBL" id="KAJ6440879.1"/>
    </source>
</evidence>
<dbReference type="PANTHER" id="PTHR13060">
    <property type="entry name" value="SGT1 PROTEIN HSGT1 SUPPRESSOR OF GCR2"/>
    <property type="match status" value="1"/>
</dbReference>
<dbReference type="EMBL" id="JAQHRD010000005">
    <property type="protein sequence ID" value="KAJ6440879.1"/>
    <property type="molecule type" value="Genomic_DNA"/>
</dbReference>
<keyword evidence="3" id="KW-1185">Reference proteome</keyword>
<reference evidence="2" key="1">
    <citation type="submission" date="2023-01" db="EMBL/GenBank/DDBJ databases">
        <title>The growth and conidiation of Purpureocillium lavendulum are regulated by nitrogen source and histone H3K14 acetylation.</title>
        <authorList>
            <person name="Tang P."/>
            <person name="Han J."/>
            <person name="Zhang C."/>
            <person name="Tang P."/>
            <person name="Qi F."/>
            <person name="Zhang K."/>
            <person name="Liang L."/>
        </authorList>
    </citation>
    <scope>NUCLEOTIDE SEQUENCE</scope>
    <source>
        <strain evidence="2">YMF1.00683</strain>
    </source>
</reference>
<protein>
    <submittedName>
        <fullName evidence="2">SGT1-like protein</fullName>
    </submittedName>
</protein>
<accession>A0AB34FP58</accession>
<dbReference type="GO" id="GO:0005634">
    <property type="term" value="C:nucleus"/>
    <property type="evidence" value="ECO:0007669"/>
    <property type="project" value="TreeGrafter"/>
</dbReference>
<evidence type="ECO:0000256" key="1">
    <source>
        <dbReference type="SAM" id="MobiDB-lite"/>
    </source>
</evidence>
<feature type="compositionally biased region" description="Basic and acidic residues" evidence="1">
    <location>
        <begin position="546"/>
        <end position="568"/>
    </location>
</feature>
<feature type="compositionally biased region" description="Basic and acidic residues" evidence="1">
    <location>
        <begin position="500"/>
        <end position="509"/>
    </location>
</feature>
<dbReference type="PANTHER" id="PTHR13060:SF0">
    <property type="entry name" value="PROTEIN ECDYSONELESS HOMOLOG"/>
    <property type="match status" value="1"/>
</dbReference>
<dbReference type="Pfam" id="PF07093">
    <property type="entry name" value="SGT1"/>
    <property type="match status" value="1"/>
</dbReference>
<feature type="compositionally biased region" description="Acidic residues" evidence="1">
    <location>
        <begin position="446"/>
        <end position="477"/>
    </location>
</feature>
<evidence type="ECO:0000313" key="3">
    <source>
        <dbReference type="Proteomes" id="UP001163105"/>
    </source>
</evidence>
<comment type="caution">
    <text evidence="2">The sequence shown here is derived from an EMBL/GenBank/DDBJ whole genome shotgun (WGS) entry which is preliminary data.</text>
</comment>
<name>A0AB34FP58_9HYPO</name>
<feature type="region of interest" description="Disordered" evidence="1">
    <location>
        <begin position="438"/>
        <end position="626"/>
    </location>
</feature>
<sequence>MADASAAFAPESDDRESGDAGPQSHLPDNSVEYYLFLLDEQGHARRGLSNLESLRKSALELAQSLTGDYIWQRDDFQLELKVVNGLHYLHGVTEYGDAVEDEWLVVYILRELTKLHPTLWVRVADTDGEFLLVEAANVLPSWLNPGMDQNRVWIHAANLLVIPTDDQDQRSRSSSSQAISLPQAVAYIRSNPNTLMQSPFIEAEAFYRLEKYPRQIAESAHHSIVTIPRRVAYILHEMPRSIAPAVESFYLRDALDLRSVMTAPETLRFRPDDMVTVSVQFSRVLFAQLKSQRFDALPGWQQVVGAASNNGEGSARLDMGMKLTCGFEILALNAEKNRSRIVRQVGLLLDDLQEDGDSALPTNEDIESWRNHERNDDESWMNIDYEDFERELSGQQKDPIVGSSSTGFGNAQTKADLRKIVSRFEAFLNDERAGLDGAEIDNLQNTDDDSSSGDDNDELSDEDSEFEDKEVGFDEDAFSNMMREMMGMPARNPQPSNRGEPTKSTRQDPSDLVAGGNSVEEEAGIEELSSQMEAELRGHGALRLDANTDKRIAPAGKGKDVSHGEHHPGQGANEDSDSEVDVDYNLARNLLESFKSQAGSSGPTSNILSLMGLQLPRDEDDFGGDK</sequence>
<dbReference type="AlphaFoldDB" id="A0AB34FP58"/>
<proteinExistence type="predicted"/>
<dbReference type="InterPro" id="IPR010770">
    <property type="entry name" value="Ecd"/>
</dbReference>